<dbReference type="AlphaFoldDB" id="X1IMJ2"/>
<feature type="non-terminal residue" evidence="1">
    <location>
        <position position="1"/>
    </location>
</feature>
<protein>
    <submittedName>
        <fullName evidence="1">Uncharacterized protein</fullName>
    </submittedName>
</protein>
<sequence length="208" mass="23957">HIFHTAERAKGSIEVSGRGEDRVYTLTEKGNDYIEDLKTGLDYMPQPQKGASLGKCDDRDVWEEMFEFKWKPGVRLPSKDYSKTSTLFRTPNLKEIATECSQNTHLSPAEAATFIVAYGLKDAVEEKAKLLKFRDKDNIKGYDRLTMLHTCSWLDTEYTHLLVHAKNIQNKYGIIQAELNYWRRICNIPARPGARKLKGHYKQAVNLF</sequence>
<accession>X1IMJ2</accession>
<organism evidence="1">
    <name type="scientific">marine sediment metagenome</name>
    <dbReference type="NCBI Taxonomy" id="412755"/>
    <lineage>
        <taxon>unclassified sequences</taxon>
        <taxon>metagenomes</taxon>
        <taxon>ecological metagenomes</taxon>
    </lineage>
</organism>
<proteinExistence type="predicted"/>
<reference evidence="1" key="1">
    <citation type="journal article" date="2014" name="Front. Microbiol.">
        <title>High frequency of phylogenetically diverse reductive dehalogenase-homologous genes in deep subseafloor sedimentary metagenomes.</title>
        <authorList>
            <person name="Kawai M."/>
            <person name="Futagami T."/>
            <person name="Toyoda A."/>
            <person name="Takaki Y."/>
            <person name="Nishi S."/>
            <person name="Hori S."/>
            <person name="Arai W."/>
            <person name="Tsubouchi T."/>
            <person name="Morono Y."/>
            <person name="Uchiyama I."/>
            <person name="Ito T."/>
            <person name="Fujiyama A."/>
            <person name="Inagaki F."/>
            <person name="Takami H."/>
        </authorList>
    </citation>
    <scope>NUCLEOTIDE SEQUENCE</scope>
    <source>
        <strain evidence="1">Expedition CK06-06</strain>
    </source>
</reference>
<dbReference type="EMBL" id="BARU01021275">
    <property type="protein sequence ID" value="GAH58773.1"/>
    <property type="molecule type" value="Genomic_DNA"/>
</dbReference>
<name>X1IMJ2_9ZZZZ</name>
<evidence type="ECO:0000313" key="1">
    <source>
        <dbReference type="EMBL" id="GAH58773.1"/>
    </source>
</evidence>
<gene>
    <name evidence="1" type="ORF">S03H2_34834</name>
</gene>
<comment type="caution">
    <text evidence="1">The sequence shown here is derived from an EMBL/GenBank/DDBJ whole genome shotgun (WGS) entry which is preliminary data.</text>
</comment>